<comment type="caution">
    <text evidence="4">The sequence shown here is derived from an EMBL/GenBank/DDBJ whole genome shotgun (WGS) entry which is preliminary data.</text>
</comment>
<dbReference type="EMBL" id="VSFF01000008">
    <property type="protein sequence ID" value="TYC13041.1"/>
    <property type="molecule type" value="Genomic_DNA"/>
</dbReference>
<feature type="region of interest" description="Disordered" evidence="2">
    <location>
        <begin position="95"/>
        <end position="128"/>
    </location>
</feature>
<keyword evidence="1" id="KW-0802">TPR repeat</keyword>
<accession>A0A5D0U334</accession>
<dbReference type="RefSeq" id="WP_148351739.1">
    <property type="nucleotide sequence ID" value="NZ_JBHSBF010000047.1"/>
</dbReference>
<dbReference type="InterPro" id="IPR027417">
    <property type="entry name" value="P-loop_NTPase"/>
</dbReference>
<evidence type="ECO:0000256" key="2">
    <source>
        <dbReference type="SAM" id="MobiDB-lite"/>
    </source>
</evidence>
<dbReference type="SMART" id="SM00028">
    <property type="entry name" value="TPR"/>
    <property type="match status" value="4"/>
</dbReference>
<dbReference type="SUPFAM" id="SSF52540">
    <property type="entry name" value="P-loop containing nucleoside triphosphate hydrolases"/>
    <property type="match status" value="1"/>
</dbReference>
<dbReference type="PROSITE" id="PS50005">
    <property type="entry name" value="TPR"/>
    <property type="match status" value="1"/>
</dbReference>
<feature type="domain" description="Orc1-like AAA ATPase" evidence="3">
    <location>
        <begin position="128"/>
        <end position="270"/>
    </location>
</feature>
<evidence type="ECO:0000313" key="4">
    <source>
        <dbReference type="EMBL" id="TYC13041.1"/>
    </source>
</evidence>
<dbReference type="Proteomes" id="UP000322634">
    <property type="component" value="Unassembled WGS sequence"/>
</dbReference>
<organism evidence="4 5">
    <name type="scientific">Actinomadura syzygii</name>
    <dbReference type="NCBI Taxonomy" id="1427538"/>
    <lineage>
        <taxon>Bacteria</taxon>
        <taxon>Bacillati</taxon>
        <taxon>Actinomycetota</taxon>
        <taxon>Actinomycetes</taxon>
        <taxon>Streptosporangiales</taxon>
        <taxon>Thermomonosporaceae</taxon>
        <taxon>Actinomadura</taxon>
    </lineage>
</organism>
<dbReference type="InterPro" id="IPR011990">
    <property type="entry name" value="TPR-like_helical_dom_sf"/>
</dbReference>
<dbReference type="PANTHER" id="PTHR47691:SF3">
    <property type="entry name" value="HTH-TYPE TRANSCRIPTIONAL REGULATOR RV0890C-RELATED"/>
    <property type="match status" value="1"/>
</dbReference>
<dbReference type="AlphaFoldDB" id="A0A5D0U334"/>
<protein>
    <submittedName>
        <fullName evidence="4">Tetratricopeptide repeat protein</fullName>
    </submittedName>
</protein>
<keyword evidence="5" id="KW-1185">Reference proteome</keyword>
<dbReference type="OrthoDB" id="3349744at2"/>
<proteinExistence type="predicted"/>
<dbReference type="GO" id="GO:0043531">
    <property type="term" value="F:ADP binding"/>
    <property type="evidence" value="ECO:0007669"/>
    <property type="project" value="InterPro"/>
</dbReference>
<dbReference type="Pfam" id="PF13424">
    <property type="entry name" value="TPR_12"/>
    <property type="match status" value="1"/>
</dbReference>
<reference evidence="4 5" key="1">
    <citation type="submission" date="2019-08" db="EMBL/GenBank/DDBJ databases">
        <title>Actinomadura sp. nov. CYP1-5 isolated from mountain soil.</title>
        <authorList>
            <person name="Songsumanus A."/>
            <person name="Kuncharoen N."/>
            <person name="Kudo T."/>
            <person name="Yuki M."/>
            <person name="Igarashi Y."/>
            <person name="Tanasupawat S."/>
        </authorList>
    </citation>
    <scope>NUCLEOTIDE SEQUENCE [LARGE SCALE GENOMIC DNA]</scope>
    <source>
        <strain evidence="4 5">GKU157</strain>
    </source>
</reference>
<dbReference type="PANTHER" id="PTHR47691">
    <property type="entry name" value="REGULATOR-RELATED"/>
    <property type="match status" value="1"/>
</dbReference>
<sequence length="876" mass="96699">MGAVDHAGRFFAELSAVNDAAGRPTLDYLVRRCRDRGIAVSDSTVNDWLKGASVPSRRSQRACLEVVKILEAMALQRTAGFVKRPDGWWQGLLGKAREQRAENRGGRPPRAKETRRGPMMLPADVPDFTGRDDAVRELTSWLEPGGEGTVSVVSGMGGAGKTALAVHAAHRVRHRFPGGVLFADLRGYSPETPWEAGATAEHLLRALGKTEALATPEEAVGLWRTTLSRLETPLLVVLDNAATAGQISALIPDPPHRLLVTSRNTLSALPGRRVDLAPFDAEGATLLLDRALRRTNPEDERVAARPDDARRLADLCGHLPLALHIVAALLRDDPDTPLAAQADELTEAHDRLDRLRYDDADEQGRPLAVRAAFDLSYRRLDAAQARAFRLLGAMPGTDTDLETASAVIDRADTGRLLADLTRLHLLRRNGGKRWDMHDLIRLYAAELARHDDDENGAPLDRLLEHYQRVLGLATCWLGPHASPRSERFPDRSEALRWLDDESRNLAASVTAAHDDGRWEQTCAMAAELVHYWEFRRHVREWIGVGTLVLDAAEHLGPEKVHRASGMLGNAYRVARRYDEAMPHLRRSLELAPDRPAMGRARHNLGLVHVCLGDYVEAEACHRIDVEICWESGDVYGSGEALTALGDALRMRGEHEAAADTLLRAVLMFSRLSHPEGEIRARTNLALTLLGWHPGQYGSCGIWHLCHALRLARELDHQHAEAIVFLNLAAAYLEACPACHGRAALNCATRAADRYERHDDRHGLANAWRNLGQAQRAVGDPAAGRRTLERARAAFEALGASEQAEKVAEQLTRPDEGPEHIPGCLGGKTGLHLSWLDELPDSVLRGDHRVLDGVVFLDFRYALWQPGAGQDKERRRR</sequence>
<gene>
    <name evidence="4" type="ORF">FXF65_21255</name>
</gene>
<dbReference type="InterPro" id="IPR041664">
    <property type="entry name" value="AAA_16"/>
</dbReference>
<feature type="compositionally biased region" description="Basic and acidic residues" evidence="2">
    <location>
        <begin position="95"/>
        <end position="116"/>
    </location>
</feature>
<evidence type="ECO:0000313" key="5">
    <source>
        <dbReference type="Proteomes" id="UP000322634"/>
    </source>
</evidence>
<dbReference type="Gene3D" id="3.40.50.300">
    <property type="entry name" value="P-loop containing nucleotide triphosphate hydrolases"/>
    <property type="match status" value="1"/>
</dbReference>
<dbReference type="SUPFAM" id="SSF48452">
    <property type="entry name" value="TPR-like"/>
    <property type="match status" value="2"/>
</dbReference>
<feature type="repeat" description="TPR" evidence="1">
    <location>
        <begin position="561"/>
        <end position="594"/>
    </location>
</feature>
<evidence type="ECO:0000256" key="1">
    <source>
        <dbReference type="PROSITE-ProRule" id="PRU00339"/>
    </source>
</evidence>
<name>A0A5D0U334_9ACTN</name>
<dbReference type="Pfam" id="PF13191">
    <property type="entry name" value="AAA_16"/>
    <property type="match status" value="1"/>
</dbReference>
<evidence type="ECO:0000259" key="3">
    <source>
        <dbReference type="Pfam" id="PF13191"/>
    </source>
</evidence>
<dbReference type="InterPro" id="IPR019734">
    <property type="entry name" value="TPR_rpt"/>
</dbReference>
<dbReference type="Gene3D" id="1.25.40.10">
    <property type="entry name" value="Tetratricopeptide repeat domain"/>
    <property type="match status" value="2"/>
</dbReference>
<dbReference type="PRINTS" id="PR00364">
    <property type="entry name" value="DISEASERSIST"/>
</dbReference>